<evidence type="ECO:0000256" key="2">
    <source>
        <dbReference type="ARBA" id="ARBA00022679"/>
    </source>
</evidence>
<name>A0A6P8RAN0_GEOSA</name>
<dbReference type="GO" id="GO:0008898">
    <property type="term" value="F:S-adenosylmethionine-homocysteine S-methyltransferase activity"/>
    <property type="evidence" value="ECO:0007669"/>
    <property type="project" value="TreeGrafter"/>
</dbReference>
<feature type="binding site" evidence="6">
    <location>
        <position position="307"/>
    </location>
    <ligand>
        <name>Zn(2+)</name>
        <dbReference type="ChEBI" id="CHEBI:29105"/>
    </ligand>
</feature>
<dbReference type="GO" id="GO:0009086">
    <property type="term" value="P:methionine biosynthetic process"/>
    <property type="evidence" value="ECO:0007669"/>
    <property type="project" value="InterPro"/>
</dbReference>
<dbReference type="Proteomes" id="UP000515159">
    <property type="component" value="Chromosome 6"/>
</dbReference>
<comment type="function">
    <text evidence="5">Involved in the regulation of homocysteine metabolism.</text>
</comment>
<protein>
    <submittedName>
        <fullName evidence="9">Homocysteine S-methyltransferase 1-like</fullName>
    </submittedName>
</protein>
<evidence type="ECO:0000256" key="1">
    <source>
        <dbReference type="ARBA" id="ARBA00022603"/>
    </source>
</evidence>
<keyword evidence="1 5" id="KW-0489">Methyltransferase</keyword>
<dbReference type="Pfam" id="PF02574">
    <property type="entry name" value="S-methyl_trans"/>
    <property type="match status" value="1"/>
</dbReference>
<dbReference type="InParanoid" id="A0A6P8RAN0"/>
<evidence type="ECO:0000256" key="3">
    <source>
        <dbReference type="ARBA" id="ARBA00022723"/>
    </source>
</evidence>
<feature type="non-terminal residue" evidence="9">
    <location>
        <position position="1"/>
    </location>
</feature>
<dbReference type="GO" id="GO:0008270">
    <property type="term" value="F:zinc ion binding"/>
    <property type="evidence" value="ECO:0007669"/>
    <property type="project" value="UniProtKB-UniRule"/>
</dbReference>
<evidence type="ECO:0000259" key="7">
    <source>
        <dbReference type="PROSITE" id="PS50970"/>
    </source>
</evidence>
<dbReference type="KEGG" id="gsh:117362907"/>
<gene>
    <name evidence="9" type="primary">LOC117362907</name>
</gene>
<evidence type="ECO:0000313" key="8">
    <source>
        <dbReference type="Proteomes" id="UP000515159"/>
    </source>
</evidence>
<dbReference type="Gene3D" id="3.20.20.330">
    <property type="entry name" value="Homocysteine-binding-like domain"/>
    <property type="match status" value="1"/>
</dbReference>
<keyword evidence="3 5" id="KW-0479">Metal-binding</keyword>
<dbReference type="SUPFAM" id="SSF82282">
    <property type="entry name" value="Homocysteine S-methyltransferase"/>
    <property type="match status" value="1"/>
</dbReference>
<dbReference type="PANTHER" id="PTHR46015:SF1">
    <property type="entry name" value="HOMOCYSTEINE S-METHYLTRANSFERASE-LIKE ISOFORM 1"/>
    <property type="match status" value="1"/>
</dbReference>
<feature type="binding site" evidence="6">
    <location>
        <position position="240"/>
    </location>
    <ligand>
        <name>Zn(2+)</name>
        <dbReference type="ChEBI" id="CHEBI:29105"/>
    </ligand>
</feature>
<keyword evidence="4 5" id="KW-0862">Zinc</keyword>
<evidence type="ECO:0000313" key="9">
    <source>
        <dbReference type="RefSeq" id="XP_033805885.1"/>
    </source>
</evidence>
<dbReference type="GO" id="GO:0033528">
    <property type="term" value="P:S-methylmethionine cycle"/>
    <property type="evidence" value="ECO:0007669"/>
    <property type="project" value="TreeGrafter"/>
</dbReference>
<feature type="domain" description="Hcy-binding" evidence="7">
    <location>
        <begin position="1"/>
        <end position="321"/>
    </location>
</feature>
<dbReference type="FunFam" id="3.20.20.330:FF:000002">
    <property type="entry name" value="Homocysteine S-methyltransferase"/>
    <property type="match status" value="1"/>
</dbReference>
<dbReference type="InterPro" id="IPR017226">
    <property type="entry name" value="BHMT-like"/>
</dbReference>
<comment type="subunit">
    <text evidence="5">Homotetramer.</text>
</comment>
<sequence length="328" mass="37045">FTELPYNGRREGIRWWIINRIRGSWFSNTDVILFHLGPNLSLGDPLWSARILHTNPQAIKDIHLRFLQSGAEVITTATYQASVEGFRRHLGLQTEEAAGLLQLGVKLAKEAAAEFSFLSSEKKRILIAGSVGPYGAFLHDASEYTGHYVDTMSLEELKAWHRQQIQCLESADIDLIAMETIPSQKEAEALVELLREFPNTKAWLSYSCQDEHYTSHGEKFEEAVKVATKSEQLVALGLNCCSPNVVSPFLTSANKNRCRDIEWIVYPNSGEVWDTHAGWKRRNIERPLAVWALEWIHLGAKWIGGCCRTTPSDIADLQQMLRPKQAAN</sequence>
<keyword evidence="2 5" id="KW-0808">Transferase</keyword>
<organism evidence="8 9">
    <name type="scientific">Geotrypetes seraphini</name>
    <name type="common">Gaboon caecilian</name>
    <name type="synonym">Caecilia seraphini</name>
    <dbReference type="NCBI Taxonomy" id="260995"/>
    <lineage>
        <taxon>Eukaryota</taxon>
        <taxon>Metazoa</taxon>
        <taxon>Chordata</taxon>
        <taxon>Craniata</taxon>
        <taxon>Vertebrata</taxon>
        <taxon>Euteleostomi</taxon>
        <taxon>Amphibia</taxon>
        <taxon>Gymnophiona</taxon>
        <taxon>Geotrypetes</taxon>
    </lineage>
</organism>
<feature type="binding site" evidence="6">
    <location>
        <position position="306"/>
    </location>
    <ligand>
        <name>Zn(2+)</name>
        <dbReference type="ChEBI" id="CHEBI:29105"/>
    </ligand>
</feature>
<dbReference type="PIRSF" id="PIRSF037505">
    <property type="entry name" value="Betaine_HMT"/>
    <property type="match status" value="1"/>
</dbReference>
<evidence type="ECO:0000256" key="4">
    <source>
        <dbReference type="ARBA" id="ARBA00022833"/>
    </source>
</evidence>
<dbReference type="InterPro" id="IPR051486">
    <property type="entry name" value="Hcy_S-methyltransferase"/>
</dbReference>
<dbReference type="NCBIfam" id="NF007020">
    <property type="entry name" value="PRK09485.1"/>
    <property type="match status" value="1"/>
</dbReference>
<comment type="pathway">
    <text evidence="5">Amino-acid biosynthesis; L-methionine biosynthesis via de novo pathway; L-methionine from L-homocysteine (BhmT route): step 1/1.</text>
</comment>
<keyword evidence="8" id="KW-1185">Reference proteome</keyword>
<dbReference type="RefSeq" id="XP_033805885.1">
    <property type="nucleotide sequence ID" value="XM_033949994.1"/>
</dbReference>
<dbReference type="GeneID" id="117362907"/>
<proteinExistence type="predicted"/>
<accession>A0A6P8RAN0</accession>
<dbReference type="InterPro" id="IPR036589">
    <property type="entry name" value="HCY_dom_sf"/>
</dbReference>
<evidence type="ECO:0000256" key="6">
    <source>
        <dbReference type="PROSITE-ProRule" id="PRU00333"/>
    </source>
</evidence>
<comment type="cofactor">
    <cofactor evidence="5">
        <name>Zn(2+)</name>
        <dbReference type="ChEBI" id="CHEBI:29105"/>
    </cofactor>
    <text evidence="5">Binds 1 zinc ion per subunit.</text>
</comment>
<reference evidence="9" key="1">
    <citation type="submission" date="2025-08" db="UniProtKB">
        <authorList>
            <consortium name="RefSeq"/>
        </authorList>
    </citation>
    <scope>IDENTIFICATION</scope>
</reference>
<dbReference type="GO" id="GO:0032259">
    <property type="term" value="P:methylation"/>
    <property type="evidence" value="ECO:0007669"/>
    <property type="project" value="UniProtKB-KW"/>
</dbReference>
<evidence type="ECO:0000256" key="5">
    <source>
        <dbReference type="PIRNR" id="PIRNR037505"/>
    </source>
</evidence>
<dbReference type="PROSITE" id="PS50970">
    <property type="entry name" value="HCY"/>
    <property type="match status" value="1"/>
</dbReference>
<dbReference type="AlphaFoldDB" id="A0A6P8RAN0"/>
<dbReference type="UniPathway" id="UPA00051">
    <property type="reaction ID" value="UER00083"/>
</dbReference>
<dbReference type="OrthoDB" id="261426at2759"/>
<dbReference type="InterPro" id="IPR003726">
    <property type="entry name" value="HCY_dom"/>
</dbReference>
<dbReference type="PANTHER" id="PTHR46015">
    <property type="entry name" value="ZGC:172121"/>
    <property type="match status" value="1"/>
</dbReference>